<evidence type="ECO:0000313" key="10">
    <source>
        <dbReference type="EMBL" id="CAF1143260.1"/>
    </source>
</evidence>
<keyword evidence="3" id="KW-1003">Cell membrane</keyword>
<evidence type="ECO:0000313" key="14">
    <source>
        <dbReference type="EMBL" id="CAF3820510.1"/>
    </source>
</evidence>
<feature type="transmembrane region" description="Helical" evidence="9">
    <location>
        <begin position="91"/>
        <end position="112"/>
    </location>
</feature>
<keyword evidence="5 9" id="KW-1133">Transmembrane helix</keyword>
<dbReference type="Pfam" id="PF01741">
    <property type="entry name" value="MscL"/>
    <property type="match status" value="1"/>
</dbReference>
<dbReference type="Proteomes" id="UP000663845">
    <property type="component" value="Unassembled WGS sequence"/>
</dbReference>
<dbReference type="InterPro" id="IPR036019">
    <property type="entry name" value="MscL_channel"/>
</dbReference>
<evidence type="ECO:0008006" key="17">
    <source>
        <dbReference type="Google" id="ProtNLM"/>
    </source>
</evidence>
<dbReference type="Proteomes" id="UP000663860">
    <property type="component" value="Unassembled WGS sequence"/>
</dbReference>
<dbReference type="Proteomes" id="UP000663881">
    <property type="component" value="Unassembled WGS sequence"/>
</dbReference>
<dbReference type="PANTHER" id="PTHR30266:SF2">
    <property type="entry name" value="LARGE-CONDUCTANCE MECHANOSENSITIVE CHANNEL"/>
    <property type="match status" value="1"/>
</dbReference>
<dbReference type="InterPro" id="IPR037673">
    <property type="entry name" value="MSC/AndL"/>
</dbReference>
<dbReference type="InterPro" id="IPR001185">
    <property type="entry name" value="MS_channel"/>
</dbReference>
<evidence type="ECO:0000256" key="1">
    <source>
        <dbReference type="ARBA" id="ARBA00004141"/>
    </source>
</evidence>
<evidence type="ECO:0000256" key="3">
    <source>
        <dbReference type="ARBA" id="ARBA00022475"/>
    </source>
</evidence>
<dbReference type="Proteomes" id="UP000663891">
    <property type="component" value="Unassembled WGS sequence"/>
</dbReference>
<proteinExistence type="predicted"/>
<dbReference type="EMBL" id="CAJNON010000377">
    <property type="protein sequence ID" value="CAF1229636.1"/>
    <property type="molecule type" value="Genomic_DNA"/>
</dbReference>
<keyword evidence="7 9" id="KW-0472">Membrane</keyword>
<evidence type="ECO:0000256" key="7">
    <source>
        <dbReference type="ARBA" id="ARBA00023136"/>
    </source>
</evidence>
<sequence>MACCARSIQKLGGTIREFAASGQLIDLAVAIVIGNAFTKTIESLVDNLLTPIIGFLLDGTAIGDLQASLEADRWSHKAPVILRYGKVLQQLIYFVIIVIMLSLIIGIVNGIYGSRRRNQVGTEQLPTRQELILTEHTNLLKSIARSLSH</sequence>
<keyword evidence="6" id="KW-0406">Ion transport</keyword>
<keyword evidence="2" id="KW-0813">Transport</keyword>
<keyword evidence="8" id="KW-0407">Ion channel</keyword>
<evidence type="ECO:0000256" key="2">
    <source>
        <dbReference type="ARBA" id="ARBA00022448"/>
    </source>
</evidence>
<dbReference type="EMBL" id="CAJOBB010000899">
    <property type="protein sequence ID" value="CAF3772891.1"/>
    <property type="molecule type" value="Genomic_DNA"/>
</dbReference>
<evidence type="ECO:0000313" key="11">
    <source>
        <dbReference type="EMBL" id="CAF1175307.1"/>
    </source>
</evidence>
<evidence type="ECO:0000313" key="15">
    <source>
        <dbReference type="EMBL" id="CAF3905081.1"/>
    </source>
</evidence>
<dbReference type="PANTHER" id="PTHR30266">
    <property type="entry name" value="MECHANOSENSITIVE CHANNEL MSCL"/>
    <property type="match status" value="1"/>
</dbReference>
<evidence type="ECO:0000313" key="13">
    <source>
        <dbReference type="EMBL" id="CAF3772891.1"/>
    </source>
</evidence>
<dbReference type="EMBL" id="CAJOAY010001947">
    <property type="protein sequence ID" value="CAF3905081.1"/>
    <property type="molecule type" value="Genomic_DNA"/>
</dbReference>
<dbReference type="AlphaFoldDB" id="A0A814S4S3"/>
<evidence type="ECO:0000256" key="6">
    <source>
        <dbReference type="ARBA" id="ARBA00023065"/>
    </source>
</evidence>
<name>A0A814S4S3_9BILA</name>
<dbReference type="Proteomes" id="UP000663868">
    <property type="component" value="Unassembled WGS sequence"/>
</dbReference>
<evidence type="ECO:0000313" key="12">
    <source>
        <dbReference type="EMBL" id="CAF1229636.1"/>
    </source>
</evidence>
<gene>
    <name evidence="10" type="ORF">IZO911_LOCUS25351</name>
    <name evidence="11" type="ORF">JYZ213_LOCUS25457</name>
    <name evidence="13" type="ORF">KXQ929_LOCUS15472</name>
    <name evidence="15" type="ORF">OKA104_LOCUS24404</name>
    <name evidence="14" type="ORF">OXD698_LOCUS19413</name>
    <name evidence="12" type="ORF">VCS650_LOCUS27178</name>
</gene>
<dbReference type="SUPFAM" id="SSF81330">
    <property type="entry name" value="Gated mechanosensitive channel"/>
    <property type="match status" value="1"/>
</dbReference>
<evidence type="ECO:0000256" key="8">
    <source>
        <dbReference type="ARBA" id="ARBA00023303"/>
    </source>
</evidence>
<comment type="caution">
    <text evidence="10">The sequence shown here is derived from an EMBL/GenBank/DDBJ whole genome shotgun (WGS) entry which is preliminary data.</text>
</comment>
<protein>
    <recommendedName>
        <fullName evidence="17">Large-conductance mechanosensitive channel</fullName>
    </recommendedName>
</protein>
<evidence type="ECO:0000256" key="5">
    <source>
        <dbReference type="ARBA" id="ARBA00022989"/>
    </source>
</evidence>
<dbReference type="GO" id="GO:0016020">
    <property type="term" value="C:membrane"/>
    <property type="evidence" value="ECO:0007669"/>
    <property type="project" value="UniProtKB-SubCell"/>
</dbReference>
<comment type="subcellular location">
    <subcellularLocation>
        <location evidence="1">Membrane</location>
        <topology evidence="1">Multi-pass membrane protein</topology>
    </subcellularLocation>
</comment>
<evidence type="ECO:0000313" key="16">
    <source>
        <dbReference type="Proteomes" id="UP000663860"/>
    </source>
</evidence>
<dbReference type="Proteomes" id="UP000663844">
    <property type="component" value="Unassembled WGS sequence"/>
</dbReference>
<evidence type="ECO:0000256" key="4">
    <source>
        <dbReference type="ARBA" id="ARBA00022692"/>
    </source>
</evidence>
<organism evidence="10 16">
    <name type="scientific">Adineta steineri</name>
    <dbReference type="NCBI Taxonomy" id="433720"/>
    <lineage>
        <taxon>Eukaryota</taxon>
        <taxon>Metazoa</taxon>
        <taxon>Spiralia</taxon>
        <taxon>Gnathifera</taxon>
        <taxon>Rotifera</taxon>
        <taxon>Eurotatoria</taxon>
        <taxon>Bdelloidea</taxon>
        <taxon>Adinetida</taxon>
        <taxon>Adinetidae</taxon>
        <taxon>Adineta</taxon>
    </lineage>
</organism>
<dbReference type="NCBIfam" id="TIGR00220">
    <property type="entry name" value="mscL"/>
    <property type="match status" value="1"/>
</dbReference>
<dbReference type="OrthoDB" id="10010920at2759"/>
<dbReference type="EMBL" id="CAJNOE010000315">
    <property type="protein sequence ID" value="CAF1143260.1"/>
    <property type="molecule type" value="Genomic_DNA"/>
</dbReference>
<keyword evidence="4 9" id="KW-0812">Transmembrane</keyword>
<accession>A0A814S4S3</accession>
<dbReference type="EMBL" id="CAJOAZ010001485">
    <property type="protein sequence ID" value="CAF3820510.1"/>
    <property type="molecule type" value="Genomic_DNA"/>
</dbReference>
<evidence type="ECO:0000256" key="9">
    <source>
        <dbReference type="SAM" id="Phobius"/>
    </source>
</evidence>
<dbReference type="EMBL" id="CAJNOG010000325">
    <property type="protein sequence ID" value="CAF1175307.1"/>
    <property type="molecule type" value="Genomic_DNA"/>
</dbReference>
<reference evidence="10" key="1">
    <citation type="submission" date="2021-02" db="EMBL/GenBank/DDBJ databases">
        <authorList>
            <person name="Nowell W R."/>
        </authorList>
    </citation>
    <scope>NUCLEOTIDE SEQUENCE</scope>
</reference>
<dbReference type="Gene3D" id="1.10.1200.120">
    <property type="entry name" value="Large-conductance mechanosensitive channel, MscL, domain 1"/>
    <property type="match status" value="1"/>
</dbReference>
<dbReference type="GO" id="GO:0008381">
    <property type="term" value="F:mechanosensitive monoatomic ion channel activity"/>
    <property type="evidence" value="ECO:0007669"/>
    <property type="project" value="InterPro"/>
</dbReference>